<keyword evidence="1" id="KW-1133">Transmembrane helix</keyword>
<dbReference type="RefSeq" id="WP_413276860.1">
    <property type="nucleotide sequence ID" value="NZ_JBHFNT010000067.1"/>
</dbReference>
<evidence type="ECO:0000313" key="3">
    <source>
        <dbReference type="Proteomes" id="UP001576780"/>
    </source>
</evidence>
<accession>A0ABV4WH66</accession>
<keyword evidence="1" id="KW-0472">Membrane</keyword>
<feature type="transmembrane region" description="Helical" evidence="1">
    <location>
        <begin position="33"/>
        <end position="56"/>
    </location>
</feature>
<proteinExistence type="predicted"/>
<dbReference type="EMBL" id="JBHFNT010000067">
    <property type="protein sequence ID" value="MFB2834426.1"/>
    <property type="molecule type" value="Genomic_DNA"/>
</dbReference>
<keyword evidence="1" id="KW-0812">Transmembrane</keyword>
<dbReference type="Proteomes" id="UP001576780">
    <property type="component" value="Unassembled WGS sequence"/>
</dbReference>
<protein>
    <recommendedName>
        <fullName evidence="4">Yip1 domain-containing protein</fullName>
    </recommendedName>
</protein>
<comment type="caution">
    <text evidence="2">The sequence shown here is derived from an EMBL/GenBank/DDBJ whole genome shotgun (WGS) entry which is preliminary data.</text>
</comment>
<gene>
    <name evidence="2" type="ORF">ACE1CA_07810</name>
</gene>
<evidence type="ECO:0000313" key="2">
    <source>
        <dbReference type="EMBL" id="MFB2834426.1"/>
    </source>
</evidence>
<keyword evidence="3" id="KW-1185">Reference proteome</keyword>
<reference evidence="2 3" key="1">
    <citation type="submission" date="2024-09" db="EMBL/GenBank/DDBJ databases">
        <title>Floridaenema gen nov. (Aerosakkonemataceae, Aerosakkonematales ord. nov., Cyanobacteria) from benthic tropical and subtropical fresh waters, with the description of four new species.</title>
        <authorList>
            <person name="Moretto J.A."/>
            <person name="Berthold D.E."/>
            <person name="Lefler F.W."/>
            <person name="Huang I.-S."/>
            <person name="Laughinghouse H. IV."/>
        </authorList>
    </citation>
    <scope>NUCLEOTIDE SEQUENCE [LARGE SCALE GENOMIC DNA]</scope>
    <source>
        <strain evidence="2 3">BLCC-F167</strain>
    </source>
</reference>
<sequence>MESADFWELVKGAIALNPKAFQVMAKLPDANKIAINVLLLAGFSQAIGQSIILFINRVKPFRFILSLLLSAILFVFSYGFWIWSTWLVSRFLFKQTVDFNIVYRMVGLATAPQILSFLIAMPYFGVPIQVLLSLWTLLAFVRGFNVATGFGVWEAFACSLLGWFVLQILQRTIGKPISALGTWLANTTAGTNLVTDLRSLETLLETGLQSNTSNQDSRNS</sequence>
<organism evidence="2 3">
    <name type="scientific">Floridaenema evergladense BLCC-F167</name>
    <dbReference type="NCBI Taxonomy" id="3153639"/>
    <lineage>
        <taxon>Bacteria</taxon>
        <taxon>Bacillati</taxon>
        <taxon>Cyanobacteriota</taxon>
        <taxon>Cyanophyceae</taxon>
        <taxon>Oscillatoriophycideae</taxon>
        <taxon>Aerosakkonematales</taxon>
        <taxon>Aerosakkonemataceae</taxon>
        <taxon>Floridanema</taxon>
        <taxon>Floridanema evergladense</taxon>
    </lineage>
</organism>
<evidence type="ECO:0008006" key="4">
    <source>
        <dbReference type="Google" id="ProtNLM"/>
    </source>
</evidence>
<feature type="transmembrane region" description="Helical" evidence="1">
    <location>
        <begin position="63"/>
        <end position="81"/>
    </location>
</feature>
<evidence type="ECO:0000256" key="1">
    <source>
        <dbReference type="SAM" id="Phobius"/>
    </source>
</evidence>
<name>A0ABV4WH66_9CYAN</name>
<feature type="transmembrane region" description="Helical" evidence="1">
    <location>
        <begin position="150"/>
        <end position="169"/>
    </location>
</feature>